<evidence type="ECO:0000313" key="1">
    <source>
        <dbReference type="EMBL" id="CAG8621895.1"/>
    </source>
</evidence>
<evidence type="ECO:0000313" key="2">
    <source>
        <dbReference type="Proteomes" id="UP000789366"/>
    </source>
</evidence>
<sequence>MLIQKQQYRVSRVPEACLKPEALLSDEEHYLLQINQFQIQPDGGILFYRYHSKNNQQGIQGGDAHQIHLPPNPSDIFSP</sequence>
<dbReference type="EMBL" id="CAJVPW010011072">
    <property type="protein sequence ID" value="CAG8621895.1"/>
    <property type="molecule type" value="Genomic_DNA"/>
</dbReference>
<proteinExistence type="predicted"/>
<organism evidence="1 2">
    <name type="scientific">Cetraspora pellucida</name>
    <dbReference type="NCBI Taxonomy" id="1433469"/>
    <lineage>
        <taxon>Eukaryota</taxon>
        <taxon>Fungi</taxon>
        <taxon>Fungi incertae sedis</taxon>
        <taxon>Mucoromycota</taxon>
        <taxon>Glomeromycotina</taxon>
        <taxon>Glomeromycetes</taxon>
        <taxon>Diversisporales</taxon>
        <taxon>Gigasporaceae</taxon>
        <taxon>Cetraspora</taxon>
    </lineage>
</organism>
<dbReference type="Proteomes" id="UP000789366">
    <property type="component" value="Unassembled WGS sequence"/>
</dbReference>
<comment type="caution">
    <text evidence="1">The sequence shown here is derived from an EMBL/GenBank/DDBJ whole genome shotgun (WGS) entry which is preliminary data.</text>
</comment>
<accession>A0ACA9N6T0</accession>
<protein>
    <submittedName>
        <fullName evidence="1">10551_t:CDS:1</fullName>
    </submittedName>
</protein>
<gene>
    <name evidence="1" type="ORF">SPELUC_LOCUS7894</name>
</gene>
<keyword evidence="2" id="KW-1185">Reference proteome</keyword>
<reference evidence="1" key="1">
    <citation type="submission" date="2021-06" db="EMBL/GenBank/DDBJ databases">
        <authorList>
            <person name="Kallberg Y."/>
            <person name="Tangrot J."/>
            <person name="Rosling A."/>
        </authorList>
    </citation>
    <scope>NUCLEOTIDE SEQUENCE</scope>
    <source>
        <strain evidence="1">28 12/20/2015</strain>
    </source>
</reference>
<feature type="non-terminal residue" evidence="1">
    <location>
        <position position="79"/>
    </location>
</feature>
<name>A0ACA9N6T0_9GLOM</name>